<name>A0A9W9K3G6_9EURO</name>
<dbReference type="AlphaFoldDB" id="A0A9W9K3G6"/>
<protein>
    <submittedName>
        <fullName evidence="2">Uncharacterized protein</fullName>
    </submittedName>
</protein>
<sequence length="83" mass="9298">MLVIPETTKSNDDDKTTETGYEQATGEMKDPIRREELMLRAVIAGTDKIYISKSTKVTMAMGNASDFLLRFKSVIDLVVKINL</sequence>
<dbReference type="EMBL" id="JAPQKI010000009">
    <property type="protein sequence ID" value="KAJ5090752.1"/>
    <property type="molecule type" value="Genomic_DNA"/>
</dbReference>
<organism evidence="2 3">
    <name type="scientific">Penicillium argentinense</name>
    <dbReference type="NCBI Taxonomy" id="1131581"/>
    <lineage>
        <taxon>Eukaryota</taxon>
        <taxon>Fungi</taxon>
        <taxon>Dikarya</taxon>
        <taxon>Ascomycota</taxon>
        <taxon>Pezizomycotina</taxon>
        <taxon>Eurotiomycetes</taxon>
        <taxon>Eurotiomycetidae</taxon>
        <taxon>Eurotiales</taxon>
        <taxon>Aspergillaceae</taxon>
        <taxon>Penicillium</taxon>
    </lineage>
</organism>
<feature type="region of interest" description="Disordered" evidence="1">
    <location>
        <begin position="1"/>
        <end position="27"/>
    </location>
</feature>
<reference evidence="2" key="2">
    <citation type="journal article" date="2023" name="IMA Fungus">
        <title>Comparative genomic study of the Penicillium genus elucidates a diverse pangenome and 15 lateral gene transfer events.</title>
        <authorList>
            <person name="Petersen C."/>
            <person name="Sorensen T."/>
            <person name="Nielsen M.R."/>
            <person name="Sondergaard T.E."/>
            <person name="Sorensen J.L."/>
            <person name="Fitzpatrick D.A."/>
            <person name="Frisvad J.C."/>
            <person name="Nielsen K.L."/>
        </authorList>
    </citation>
    <scope>NUCLEOTIDE SEQUENCE</scope>
    <source>
        <strain evidence="2">IBT 30761</strain>
    </source>
</reference>
<reference evidence="2" key="1">
    <citation type="submission" date="2022-11" db="EMBL/GenBank/DDBJ databases">
        <authorList>
            <person name="Petersen C."/>
        </authorList>
    </citation>
    <scope>NUCLEOTIDE SEQUENCE</scope>
    <source>
        <strain evidence="2">IBT 30761</strain>
    </source>
</reference>
<dbReference type="GeneID" id="81360906"/>
<evidence type="ECO:0000256" key="1">
    <source>
        <dbReference type="SAM" id="MobiDB-lite"/>
    </source>
</evidence>
<accession>A0A9W9K3G6</accession>
<evidence type="ECO:0000313" key="2">
    <source>
        <dbReference type="EMBL" id="KAJ5090752.1"/>
    </source>
</evidence>
<dbReference type="RefSeq" id="XP_056472733.1">
    <property type="nucleotide sequence ID" value="XM_056621927.1"/>
</dbReference>
<gene>
    <name evidence="2" type="ORF">N7532_009436</name>
</gene>
<comment type="caution">
    <text evidence="2">The sequence shown here is derived from an EMBL/GenBank/DDBJ whole genome shotgun (WGS) entry which is preliminary data.</text>
</comment>
<keyword evidence="3" id="KW-1185">Reference proteome</keyword>
<dbReference type="Proteomes" id="UP001149074">
    <property type="component" value="Unassembled WGS sequence"/>
</dbReference>
<proteinExistence type="predicted"/>
<evidence type="ECO:0000313" key="3">
    <source>
        <dbReference type="Proteomes" id="UP001149074"/>
    </source>
</evidence>